<gene>
    <name evidence="1" type="ORF">LJ757_06770</name>
</gene>
<comment type="caution">
    <text evidence="1">The sequence shown here is derived from an EMBL/GenBank/DDBJ whole genome shotgun (WGS) entry which is preliminary data.</text>
</comment>
<dbReference type="PANTHER" id="PTHR10091">
    <property type="entry name" value="ALDOSE-1-EPIMERASE"/>
    <property type="match status" value="1"/>
</dbReference>
<dbReference type="InterPro" id="IPR014718">
    <property type="entry name" value="GH-type_carb-bd"/>
</dbReference>
<dbReference type="SUPFAM" id="SSF74650">
    <property type="entry name" value="Galactose mutarotase-like"/>
    <property type="match status" value="1"/>
</dbReference>
<dbReference type="GO" id="GO:0030246">
    <property type="term" value="F:carbohydrate binding"/>
    <property type="evidence" value="ECO:0007669"/>
    <property type="project" value="InterPro"/>
</dbReference>
<evidence type="ECO:0000313" key="2">
    <source>
        <dbReference type="Proteomes" id="UP001139158"/>
    </source>
</evidence>
<dbReference type="InterPro" id="IPR011013">
    <property type="entry name" value="Gal_mutarotase_sf_dom"/>
</dbReference>
<reference evidence="1" key="1">
    <citation type="submission" date="2021-10" db="EMBL/GenBank/DDBJ databases">
        <title>Novel species in genus Arthrobacter.</title>
        <authorList>
            <person name="Liu Y."/>
        </authorList>
    </citation>
    <scope>NUCLEOTIDE SEQUENCE</scope>
    <source>
        <strain evidence="1">Zg-Y453</strain>
    </source>
</reference>
<dbReference type="Gene3D" id="2.70.98.10">
    <property type="match status" value="1"/>
</dbReference>
<dbReference type="PANTHER" id="PTHR10091:SF0">
    <property type="entry name" value="GALACTOSE MUTAROTASE"/>
    <property type="match status" value="1"/>
</dbReference>
<name>A0A9X1SBU0_9MICC</name>
<dbReference type="GO" id="GO:0004034">
    <property type="term" value="F:aldose 1-epimerase activity"/>
    <property type="evidence" value="ECO:0007669"/>
    <property type="project" value="TreeGrafter"/>
</dbReference>
<dbReference type="NCBIfam" id="NF011719">
    <property type="entry name" value="PRK15172.1"/>
    <property type="match status" value="1"/>
</dbReference>
<dbReference type="EMBL" id="JAJFZV010000005">
    <property type="protein sequence ID" value="MCC3297508.1"/>
    <property type="molecule type" value="Genomic_DNA"/>
</dbReference>
<proteinExistence type="predicted"/>
<dbReference type="InterPro" id="IPR008183">
    <property type="entry name" value="Aldose_1/G6P_1-epimerase"/>
</dbReference>
<dbReference type="Proteomes" id="UP001139158">
    <property type="component" value="Unassembled WGS sequence"/>
</dbReference>
<evidence type="ECO:0000313" key="1">
    <source>
        <dbReference type="EMBL" id="MCC3297508.1"/>
    </source>
</evidence>
<dbReference type="GO" id="GO:0033499">
    <property type="term" value="P:galactose catabolic process via UDP-galactose, Leloir pathway"/>
    <property type="evidence" value="ECO:0007669"/>
    <property type="project" value="TreeGrafter"/>
</dbReference>
<dbReference type="Pfam" id="PF01263">
    <property type="entry name" value="Aldose_epim"/>
    <property type="match status" value="1"/>
</dbReference>
<protein>
    <submittedName>
        <fullName evidence="1">Aldose-1-epimerase</fullName>
    </submittedName>
</protein>
<dbReference type="RefSeq" id="WP_227895396.1">
    <property type="nucleotide sequence ID" value="NZ_CP099466.1"/>
</dbReference>
<dbReference type="InterPro" id="IPR037480">
    <property type="entry name" value="YihR-like"/>
</dbReference>
<dbReference type="GO" id="GO:0006006">
    <property type="term" value="P:glucose metabolic process"/>
    <property type="evidence" value="ECO:0007669"/>
    <property type="project" value="TreeGrafter"/>
</dbReference>
<dbReference type="AlphaFoldDB" id="A0A9X1SBU0"/>
<organism evidence="1 2">
    <name type="scientific">Arthrobacter caoxuetaonis</name>
    <dbReference type="NCBI Taxonomy" id="2886935"/>
    <lineage>
        <taxon>Bacteria</taxon>
        <taxon>Bacillati</taxon>
        <taxon>Actinomycetota</taxon>
        <taxon>Actinomycetes</taxon>
        <taxon>Micrococcales</taxon>
        <taxon>Micrococcaceae</taxon>
        <taxon>Arthrobacter</taxon>
    </lineage>
</organism>
<keyword evidence="2" id="KW-1185">Reference proteome</keyword>
<sequence>MAESRGPNGRPLELASGHYKAAVYPAGAALGSLTWRNRHLVLPLAPHEIPPAFSGKVLLPWPNRITGGRYVFGGAVHQLPVNEPETGSALHGLVAWQEWAVAESTASRAVLKYRLMGQPGYPFPLDLRATYTLDAEGGLLLELSARNPGTAAAPYGASVHPYLTADGASVDRCVLDVPARRVLGGPDSPGRPLPLGELRDTSGTPLAFHAPEPMAGRSVDHAFTGLPGGEWQVSLTDPATGFGALLTADGSQSPWLQVYSGEKMARRGVAVEPMTCPPDAFNSGENLITLAPGGEHRMACRISAVVPAG</sequence>
<accession>A0A9X1SBU0</accession>
<dbReference type="CDD" id="cd09022">
    <property type="entry name" value="Aldose_epim_Ec_YihR"/>
    <property type="match status" value="1"/>
</dbReference>